<evidence type="ECO:0000313" key="1">
    <source>
        <dbReference type="EMBL" id="DAF60701.1"/>
    </source>
</evidence>
<protein>
    <submittedName>
        <fullName evidence="1">Helix-turn-helix of insertion element transposase</fullName>
    </submittedName>
</protein>
<accession>A0A8S5TBK7</accession>
<proteinExistence type="predicted"/>
<organism evidence="1">
    <name type="scientific">Siphoviridae sp. ctngK14</name>
    <dbReference type="NCBI Taxonomy" id="2827940"/>
    <lineage>
        <taxon>Viruses</taxon>
        <taxon>Duplodnaviria</taxon>
        <taxon>Heunggongvirae</taxon>
        <taxon>Uroviricota</taxon>
        <taxon>Caudoviricetes</taxon>
    </lineage>
</organism>
<reference evidence="1" key="1">
    <citation type="journal article" date="2021" name="Proc. Natl. Acad. Sci. U.S.A.">
        <title>A Catalog of Tens of Thousands of Viruses from Human Metagenomes Reveals Hidden Associations with Chronic Diseases.</title>
        <authorList>
            <person name="Tisza M.J."/>
            <person name="Buck C.B."/>
        </authorList>
    </citation>
    <scope>NUCLEOTIDE SEQUENCE</scope>
    <source>
        <strain evidence="1">CtngK14</strain>
    </source>
</reference>
<name>A0A8S5TBK7_9CAUD</name>
<sequence>MAKKIRDETIIDALLISATVRSAAAKLEINEQTIYRRKRDPEFMQKYNEARRERTEAARNVLQERAHAAADTLATIMQDADAPAQTRVSAAAEILRQTVKYTEITDIMQQLDELEAWRREQEQR</sequence>
<dbReference type="EMBL" id="BK032793">
    <property type="protein sequence ID" value="DAF60701.1"/>
    <property type="molecule type" value="Genomic_DNA"/>
</dbReference>